<dbReference type="SMART" id="SM00270">
    <property type="entry name" value="ChtBD1"/>
    <property type="match status" value="3"/>
</dbReference>
<evidence type="ECO:0000313" key="12">
    <source>
        <dbReference type="EMBL" id="KAG5662800.1"/>
    </source>
</evidence>
<comment type="caution">
    <text evidence="12">The sequence shown here is derived from an EMBL/GenBank/DDBJ whole genome shotgun (WGS) entry which is preliminary data.</text>
</comment>
<feature type="disulfide bond" evidence="8">
    <location>
        <begin position="60"/>
        <end position="72"/>
    </location>
</feature>
<feature type="domain" description="Chitin-binding type-1" evidence="10">
    <location>
        <begin position="50"/>
        <end position="95"/>
    </location>
</feature>
<evidence type="ECO:0000256" key="7">
    <source>
        <dbReference type="ARBA" id="ARBA00023285"/>
    </source>
</evidence>
<dbReference type="InterPro" id="IPR018371">
    <property type="entry name" value="Chitin-binding_1_CS"/>
</dbReference>
<dbReference type="InterPro" id="IPR036861">
    <property type="entry name" value="Endochitinase-like_sf"/>
</dbReference>
<feature type="chain" id="PRO_5040117247" description="Chitin binding protein" evidence="9">
    <location>
        <begin position="19"/>
        <end position="526"/>
    </location>
</feature>
<feature type="domain" description="Chitin-binding type-1" evidence="10">
    <location>
        <begin position="479"/>
        <end position="525"/>
    </location>
</feature>
<feature type="signal peptide" evidence="9">
    <location>
        <begin position="1"/>
        <end position="18"/>
    </location>
</feature>
<dbReference type="InterPro" id="IPR002509">
    <property type="entry name" value="NODB_dom"/>
</dbReference>
<dbReference type="Gene3D" id="3.30.60.10">
    <property type="entry name" value="Endochitinase-like"/>
    <property type="match status" value="3"/>
</dbReference>
<proteinExistence type="predicted"/>
<feature type="disulfide bond" evidence="8">
    <location>
        <begin position="498"/>
        <end position="512"/>
    </location>
</feature>
<feature type="domain" description="NodB homology" evidence="11">
    <location>
        <begin position="128"/>
        <end position="324"/>
    </location>
</feature>
<dbReference type="EMBL" id="JAGPUO010000005">
    <property type="protein sequence ID" value="KAG5662800.1"/>
    <property type="molecule type" value="Genomic_DNA"/>
</dbReference>
<keyword evidence="3" id="KW-0479">Metal-binding</keyword>
<evidence type="ECO:0008006" key="14">
    <source>
        <dbReference type="Google" id="ProtNLM"/>
    </source>
</evidence>
<evidence type="ECO:0000256" key="6">
    <source>
        <dbReference type="ARBA" id="ARBA00023277"/>
    </source>
</evidence>
<dbReference type="Proteomes" id="UP000782241">
    <property type="component" value="Unassembled WGS sequence"/>
</dbReference>
<evidence type="ECO:0000259" key="11">
    <source>
        <dbReference type="PROSITE" id="PS51677"/>
    </source>
</evidence>
<evidence type="ECO:0000256" key="3">
    <source>
        <dbReference type="ARBA" id="ARBA00022723"/>
    </source>
</evidence>
<keyword evidence="5" id="KW-0378">Hydrolase</keyword>
<evidence type="ECO:0000256" key="4">
    <source>
        <dbReference type="ARBA" id="ARBA00022729"/>
    </source>
</evidence>
<evidence type="ECO:0000256" key="8">
    <source>
        <dbReference type="PROSITE-ProRule" id="PRU00261"/>
    </source>
</evidence>
<comment type="caution">
    <text evidence="8">Lacks conserved residue(s) required for the propagation of feature annotation.</text>
</comment>
<keyword evidence="7" id="KW-0170">Cobalt</keyword>
<keyword evidence="2 8" id="KW-0147">Chitin-binding</keyword>
<comment type="cofactor">
    <cofactor evidence="1">
        <name>Co(2+)</name>
        <dbReference type="ChEBI" id="CHEBI:48828"/>
    </cofactor>
</comment>
<feature type="disulfide bond" evidence="8">
    <location>
        <begin position="440"/>
        <end position="454"/>
    </location>
</feature>
<dbReference type="CDD" id="cd11618">
    <property type="entry name" value="ChtBD1_1"/>
    <property type="match status" value="2"/>
</dbReference>
<dbReference type="AlphaFoldDB" id="A0A9P7HC10"/>
<gene>
    <name evidence="12" type="ORF">KAF25_005218</name>
</gene>
<protein>
    <recommendedName>
        <fullName evidence="14">Chitin binding protein</fullName>
    </recommendedName>
</protein>
<keyword evidence="6" id="KW-0119">Carbohydrate metabolism</keyword>
<dbReference type="Pfam" id="PF01522">
    <property type="entry name" value="Polysacc_deac_1"/>
    <property type="match status" value="1"/>
</dbReference>
<dbReference type="Gene3D" id="3.20.20.370">
    <property type="entry name" value="Glycoside hydrolase/deacetylase"/>
    <property type="match status" value="1"/>
</dbReference>
<feature type="domain" description="Chitin-binding type-1" evidence="10">
    <location>
        <begin position="420"/>
        <end position="467"/>
    </location>
</feature>
<evidence type="ECO:0000313" key="13">
    <source>
        <dbReference type="Proteomes" id="UP000782241"/>
    </source>
</evidence>
<keyword evidence="4 9" id="KW-0732">Signal</keyword>
<evidence type="ECO:0000259" key="10">
    <source>
        <dbReference type="PROSITE" id="PS50941"/>
    </source>
</evidence>
<evidence type="ECO:0000256" key="2">
    <source>
        <dbReference type="ARBA" id="ARBA00022669"/>
    </source>
</evidence>
<dbReference type="GO" id="GO:0046872">
    <property type="term" value="F:metal ion binding"/>
    <property type="evidence" value="ECO:0007669"/>
    <property type="project" value="UniProtKB-KW"/>
</dbReference>
<dbReference type="InterPro" id="IPR001002">
    <property type="entry name" value="Chitin-bd_1"/>
</dbReference>
<dbReference type="PROSITE" id="PS51677">
    <property type="entry name" value="NODB"/>
    <property type="match status" value="1"/>
</dbReference>
<dbReference type="SUPFAM" id="SSF88713">
    <property type="entry name" value="Glycoside hydrolase/deacetylase"/>
    <property type="match status" value="1"/>
</dbReference>
<feature type="disulfide bond" evidence="8">
    <location>
        <begin position="65"/>
        <end position="79"/>
    </location>
</feature>
<evidence type="ECO:0000256" key="9">
    <source>
        <dbReference type="SAM" id="SignalP"/>
    </source>
</evidence>
<dbReference type="CDD" id="cd10951">
    <property type="entry name" value="CE4_ClCDA_like"/>
    <property type="match status" value="1"/>
</dbReference>
<dbReference type="GO" id="GO:0005975">
    <property type="term" value="P:carbohydrate metabolic process"/>
    <property type="evidence" value="ECO:0007669"/>
    <property type="project" value="InterPro"/>
</dbReference>
<dbReference type="PROSITE" id="PS00026">
    <property type="entry name" value="CHIT_BIND_I_1"/>
    <property type="match status" value="1"/>
</dbReference>
<sequence>MKSLSLLSLVALPSMVFADGFIARRRGAEVNVAARHAHDASVQPEGLSKRATCGKGVGSCPKGQCCSGSGNCGTTSSYCTSPQCQMAYSNGNCDGSKKPKGETTANIPRSNSGRAPYNIYITNCSTPGTVALTFDDGPYKYTGQVLDVLKKNDMKATFFIVGNNLGKGQIDDESKGWPKVLRRMHSEGHQLASHSWSHEDLSAASNEIRKQQVIYNEMAFRNIFGFFPKYMRPPYGTCSRVSGCLDYVTKLGYHVVNWNLDTKDYENDSPVKIQTSKSTFSDGVSADAKKHSYIELSHDTHEQTAYNLTAFMIKTLKARGYRSVPVGECLGDDSKNWYVDAKSTKSGTADFTSSSSYSKNLSLLFPHPIKINAHVSQMLFKHLVPLGCFGTFSSHTIYVEHLTKYITTGPPPYDPPTTKDGTCGAKNGGLKCTGSKWGDCCSYNNFCGSTSGYCDGGCQSNFGKCNTWKAGSPLIVSDNGLCGDKYHQTCKGSRYGNCCSKYGFCGKTSAYCEGGCQSSFGTCPYA</sequence>
<dbReference type="PANTHER" id="PTHR46471">
    <property type="entry name" value="CHITIN DEACETYLASE"/>
    <property type="match status" value="1"/>
</dbReference>
<dbReference type="SUPFAM" id="SSF57016">
    <property type="entry name" value="Plant lectins/antimicrobial peptides"/>
    <property type="match status" value="3"/>
</dbReference>
<keyword evidence="13" id="KW-1185">Reference proteome</keyword>
<evidence type="ECO:0000256" key="1">
    <source>
        <dbReference type="ARBA" id="ARBA00001941"/>
    </source>
</evidence>
<reference evidence="12" key="1">
    <citation type="submission" date="2021-04" db="EMBL/GenBank/DDBJ databases">
        <title>Draft genome of Fusarium avenaceum strain F156N33, isolated from an atmospheric sample in Virginia.</title>
        <authorList>
            <person name="Yang S."/>
            <person name="Vinatzer B.A."/>
            <person name="Coleman J."/>
        </authorList>
    </citation>
    <scope>NUCLEOTIDE SEQUENCE</scope>
    <source>
        <strain evidence="12">F156N33</strain>
    </source>
</reference>
<accession>A0A9P7HC10</accession>
<dbReference type="GO" id="GO:0008061">
    <property type="term" value="F:chitin binding"/>
    <property type="evidence" value="ECO:0007669"/>
    <property type="project" value="UniProtKB-UniRule"/>
</dbReference>
<keyword evidence="8" id="KW-1015">Disulfide bond</keyword>
<name>A0A9P7HC10_9HYPO</name>
<dbReference type="PANTHER" id="PTHR46471:SF2">
    <property type="entry name" value="CHITIN DEACETYLASE-RELATED"/>
    <property type="match status" value="1"/>
</dbReference>
<dbReference type="PROSITE" id="PS50941">
    <property type="entry name" value="CHIT_BIND_I_2"/>
    <property type="match status" value="3"/>
</dbReference>
<evidence type="ECO:0000256" key="5">
    <source>
        <dbReference type="ARBA" id="ARBA00022801"/>
    </source>
</evidence>
<dbReference type="InterPro" id="IPR011330">
    <property type="entry name" value="Glyco_hydro/deAcase_b/a-brl"/>
</dbReference>
<organism evidence="12 13">
    <name type="scientific">Fusarium avenaceum</name>
    <dbReference type="NCBI Taxonomy" id="40199"/>
    <lineage>
        <taxon>Eukaryota</taxon>
        <taxon>Fungi</taxon>
        <taxon>Dikarya</taxon>
        <taxon>Ascomycota</taxon>
        <taxon>Pezizomycotina</taxon>
        <taxon>Sordariomycetes</taxon>
        <taxon>Hypocreomycetidae</taxon>
        <taxon>Hypocreales</taxon>
        <taxon>Nectriaceae</taxon>
        <taxon>Fusarium</taxon>
        <taxon>Fusarium tricinctum species complex</taxon>
    </lineage>
</organism>
<dbReference type="GO" id="GO:0016810">
    <property type="term" value="F:hydrolase activity, acting on carbon-nitrogen (but not peptide) bonds"/>
    <property type="evidence" value="ECO:0007669"/>
    <property type="project" value="InterPro"/>
</dbReference>